<keyword evidence="2" id="KW-1185">Reference proteome</keyword>
<reference evidence="1" key="1">
    <citation type="journal article" date="2023" name="Plant J.">
        <title>Genome sequences and population genomics provide insights into the demographic history, inbreeding, and mutation load of two 'living fossil' tree species of Dipteronia.</title>
        <authorList>
            <person name="Feng Y."/>
            <person name="Comes H.P."/>
            <person name="Chen J."/>
            <person name="Zhu S."/>
            <person name="Lu R."/>
            <person name="Zhang X."/>
            <person name="Li P."/>
            <person name="Qiu J."/>
            <person name="Olsen K.M."/>
            <person name="Qiu Y."/>
        </authorList>
    </citation>
    <scope>NUCLEOTIDE SEQUENCE</scope>
    <source>
        <strain evidence="1">KIB01</strain>
    </source>
</reference>
<dbReference type="SUPFAM" id="SSF56112">
    <property type="entry name" value="Protein kinase-like (PK-like)"/>
    <property type="match status" value="1"/>
</dbReference>
<organism evidence="1 2">
    <name type="scientific">Dipteronia dyeriana</name>
    <dbReference type="NCBI Taxonomy" id="168575"/>
    <lineage>
        <taxon>Eukaryota</taxon>
        <taxon>Viridiplantae</taxon>
        <taxon>Streptophyta</taxon>
        <taxon>Embryophyta</taxon>
        <taxon>Tracheophyta</taxon>
        <taxon>Spermatophyta</taxon>
        <taxon>Magnoliopsida</taxon>
        <taxon>eudicotyledons</taxon>
        <taxon>Gunneridae</taxon>
        <taxon>Pentapetalae</taxon>
        <taxon>rosids</taxon>
        <taxon>malvids</taxon>
        <taxon>Sapindales</taxon>
        <taxon>Sapindaceae</taxon>
        <taxon>Hippocastanoideae</taxon>
        <taxon>Acereae</taxon>
        <taxon>Dipteronia</taxon>
    </lineage>
</organism>
<evidence type="ECO:0000313" key="2">
    <source>
        <dbReference type="Proteomes" id="UP001280121"/>
    </source>
</evidence>
<proteinExistence type="predicted"/>
<dbReference type="InterPro" id="IPR011009">
    <property type="entry name" value="Kinase-like_dom_sf"/>
</dbReference>
<dbReference type="PANTHER" id="PTHR48055:SF55">
    <property type="entry name" value="PROTEIN KINASE DOMAIN-CONTAINING PROTEIN"/>
    <property type="match status" value="1"/>
</dbReference>
<dbReference type="AlphaFoldDB" id="A0AAD9TKF0"/>
<name>A0AAD9TKF0_9ROSI</name>
<dbReference type="InterPro" id="IPR051564">
    <property type="entry name" value="LRR_receptor-like_kinase"/>
</dbReference>
<comment type="caution">
    <text evidence="1">The sequence shown here is derived from an EMBL/GenBank/DDBJ whole genome shotgun (WGS) entry which is preliminary data.</text>
</comment>
<evidence type="ECO:0000313" key="1">
    <source>
        <dbReference type="EMBL" id="KAK2637208.1"/>
    </source>
</evidence>
<protein>
    <submittedName>
        <fullName evidence="1">Uncharacterized protein</fullName>
    </submittedName>
</protein>
<dbReference type="Proteomes" id="UP001280121">
    <property type="component" value="Unassembled WGS sequence"/>
</dbReference>
<gene>
    <name evidence="1" type="ORF">Ddye_032000</name>
</gene>
<accession>A0AAD9TKF0</accession>
<dbReference type="PANTHER" id="PTHR48055">
    <property type="entry name" value="LEUCINE-RICH REPEAT RECEPTOR PROTEIN KINASE EMS1"/>
    <property type="match status" value="1"/>
</dbReference>
<sequence>MLGDVYNFGILSLEMFTGKRLTDSMFSDGLTLHEFATMALPGRWMEIVEPSLLLEAKTGNNSVETSARRRRGEGKDRIEECLVGILGIGVVCSMESPAERMEMTNVMAKLCAARENYLGRRI</sequence>
<dbReference type="EMBL" id="JANJYI010000009">
    <property type="protein sequence ID" value="KAK2637208.1"/>
    <property type="molecule type" value="Genomic_DNA"/>
</dbReference>
<dbReference type="GO" id="GO:0016020">
    <property type="term" value="C:membrane"/>
    <property type="evidence" value="ECO:0007669"/>
    <property type="project" value="TreeGrafter"/>
</dbReference>
<dbReference type="Gene3D" id="1.10.510.10">
    <property type="entry name" value="Transferase(Phosphotransferase) domain 1"/>
    <property type="match status" value="1"/>
</dbReference>